<keyword evidence="1" id="KW-0175">Coiled coil</keyword>
<name>A0A132NUB6_GIAIN</name>
<dbReference type="EMBL" id="JXTI01000076">
    <property type="protein sequence ID" value="KWX13282.1"/>
    <property type="molecule type" value="Genomic_DNA"/>
</dbReference>
<feature type="domain" description="BRO1" evidence="2">
    <location>
        <begin position="10"/>
        <end position="399"/>
    </location>
</feature>
<dbReference type="InterPro" id="IPR038499">
    <property type="entry name" value="BRO1_sf"/>
</dbReference>
<evidence type="ECO:0000256" key="1">
    <source>
        <dbReference type="SAM" id="Coils"/>
    </source>
</evidence>
<dbReference type="Gene3D" id="1.25.40.280">
    <property type="entry name" value="alix/aip1 like domains"/>
    <property type="match status" value="1"/>
</dbReference>
<evidence type="ECO:0000313" key="3">
    <source>
        <dbReference type="EMBL" id="KWX13282.1"/>
    </source>
</evidence>
<accession>A0A132NUB6</accession>
<dbReference type="OrthoDB" id="10251068at2759"/>
<dbReference type="InterPro" id="IPR004328">
    <property type="entry name" value="BRO1_dom"/>
</dbReference>
<dbReference type="AlphaFoldDB" id="A0A132NUB6"/>
<protein>
    <submittedName>
        <fullName evidence="3">Putative BRO1 domain protein</fullName>
    </submittedName>
</protein>
<organism evidence="3 4">
    <name type="scientific">Giardia duodenalis assemblage B</name>
    <dbReference type="NCBI Taxonomy" id="1394984"/>
    <lineage>
        <taxon>Eukaryota</taxon>
        <taxon>Metamonada</taxon>
        <taxon>Diplomonadida</taxon>
        <taxon>Hexamitidae</taxon>
        <taxon>Giardiinae</taxon>
        <taxon>Giardia</taxon>
    </lineage>
</organism>
<feature type="coiled-coil region" evidence="1">
    <location>
        <begin position="784"/>
        <end position="818"/>
    </location>
</feature>
<reference evidence="3 4" key="1">
    <citation type="journal article" date="2015" name="Mol. Biochem. Parasitol.">
        <title>Identification of polymorphic genes for use in assemblage B genotyping assays through comparative genomics of multiple assemblage B Giardia duodenalis isolates.</title>
        <authorList>
            <person name="Wielinga C."/>
            <person name="Thompson R.C."/>
            <person name="Monis P."/>
            <person name="Ryan U."/>
        </authorList>
    </citation>
    <scope>NUCLEOTIDE SEQUENCE [LARGE SCALE GENOMIC DNA]</scope>
    <source>
        <strain evidence="3 4">BAH15c1</strain>
    </source>
</reference>
<evidence type="ECO:0000259" key="2">
    <source>
        <dbReference type="SMART" id="SM01041"/>
    </source>
</evidence>
<gene>
    <name evidence="3" type="ORF">QR46_2748</name>
</gene>
<dbReference type="Proteomes" id="UP000070089">
    <property type="component" value="Unassembled WGS sequence"/>
</dbReference>
<sequence length="848" mass="94442">MLSVTLSDNAYPPISVRQAGSESGVYTTLLSLAKQGNSSNELAITDAVAEIERLRKFFSADGLSPATGGFIDRCFELYKAAYTPALNVTWTAPALSKKISNTPITWSTMSMKKSASGGPCSHVDVLNALYNMGAYEVTLGIQAVTMQASDHSTNEYTEQCASRRSHFLRAAYYFKHAAKFIDNLPHTIHKLMGPEYTAAFFQVLDNLYTGMAFETILRAKIPDGLKALTRVGNQVLFATICSLSRSAVHYYKVADHLLDTNKELKKVLEPTVVALVIYKRVYYYSFAYYYVGLCMRTDAKYKEALDAFTEAKYMAQAGSKDLEKAPMSEPYKKYGMKHALEDLIAQISKYLDAISSACTGMKPTTPDALIDMPSEKRKVVLDTYSKVGKDLPKIANAELGAVFRGLIREDLPADASATYAKLVEYLDELIATEKGHRTTVTERNLALAKNCTTICAAETNKEVKKCFLLVHNIFANYIPYSLEHIEEAVVLADNPKAAKILSRLNVFKKDMEEFKKTYKDFCDIVAQTGKFPTAYQSLKTAVQNTTSLQTSDQERAKTYTSKYWNSHDFQRILVTFLETCKGLEVAFKDIGLACVKIKDDFNSEGFEGNSGKFEQILSYEQRLPEIGMLSPDENVEDDGNVDYVPLSFALGSTTLPLLLNAYVTEQPHPKFVTYAYSLAAQAYEILLSKYNCTLATLGEDEASIYNKAETKDSKLALVKAQERVKTAYKEMIVDTSKMCEVLEAFLGDVGVQQTIISQHSNLLSSFTSARRTPTNEYEKIEILINTATERMHELSTAINQVTKKVDDCAAKAKKLLEESVTRTNQYNSEINSKAESIKLHSPITITTQ</sequence>
<dbReference type="VEuPathDB" id="GiardiaDB:QR46_2748"/>
<dbReference type="Pfam" id="PF03097">
    <property type="entry name" value="BRO1"/>
    <property type="match status" value="1"/>
</dbReference>
<proteinExistence type="predicted"/>
<evidence type="ECO:0000313" key="4">
    <source>
        <dbReference type="Proteomes" id="UP000070089"/>
    </source>
</evidence>
<dbReference type="SMART" id="SM01041">
    <property type="entry name" value="BRO1"/>
    <property type="match status" value="1"/>
</dbReference>
<comment type="caution">
    <text evidence="3">The sequence shown here is derived from an EMBL/GenBank/DDBJ whole genome shotgun (WGS) entry which is preliminary data.</text>
</comment>